<name>A0A7G5F6V7_KLEPN</name>
<keyword evidence="1" id="KW-0614">Plasmid</keyword>
<sequence length="69" mass="8107">MFFGIKAFVDYYETKGALKTPEDFAELFKLVEKTEFYKDITIVDRVNKLLDDIKSIYFEEPEGEITANE</sequence>
<accession>A0A7G5F6V7</accession>
<geneLocation type="plasmid" evidence="1">
    <name>pA2359-IMP</name>
</geneLocation>
<dbReference type="EMBL" id="MN423363">
    <property type="protein sequence ID" value="QMV82337.1"/>
    <property type="molecule type" value="Genomic_DNA"/>
</dbReference>
<reference evidence="1" key="1">
    <citation type="submission" date="2019-09" db="EMBL/GenBank/DDBJ databases">
        <authorList>
            <person name="Zhou D."/>
            <person name="Xu Y."/>
        </authorList>
    </citation>
    <scope>NUCLEOTIDE SEQUENCE</scope>
    <source>
        <strain evidence="1">A2359</strain>
        <plasmid evidence="1">pA2359-IMP</plasmid>
    </source>
</reference>
<proteinExistence type="predicted"/>
<evidence type="ECO:0000313" key="1">
    <source>
        <dbReference type="EMBL" id="QMV82337.1"/>
    </source>
</evidence>
<protein>
    <submittedName>
        <fullName evidence="1">Uncharacterized protein</fullName>
    </submittedName>
</protein>
<dbReference type="AlphaFoldDB" id="A0A7G5F6V7"/>
<organism evidence="1">
    <name type="scientific">Klebsiella pneumoniae</name>
    <dbReference type="NCBI Taxonomy" id="573"/>
    <lineage>
        <taxon>Bacteria</taxon>
        <taxon>Pseudomonadati</taxon>
        <taxon>Pseudomonadota</taxon>
        <taxon>Gammaproteobacteria</taxon>
        <taxon>Enterobacterales</taxon>
        <taxon>Enterobacteriaceae</taxon>
        <taxon>Klebsiella/Raoultella group</taxon>
        <taxon>Klebsiella</taxon>
        <taxon>Klebsiella pneumoniae complex</taxon>
    </lineage>
</organism>